<dbReference type="SUPFAM" id="SSF48498">
    <property type="entry name" value="Tetracyclin repressor-like, C-terminal domain"/>
    <property type="match status" value="1"/>
</dbReference>
<accession>A0A6N2XVT5</accession>
<evidence type="ECO:0000313" key="4">
    <source>
        <dbReference type="EMBL" id="VYT58475.1"/>
    </source>
</evidence>
<feature type="domain" description="HTH tetR-type" evidence="3">
    <location>
        <begin position="10"/>
        <end position="70"/>
    </location>
</feature>
<reference evidence="4" key="1">
    <citation type="submission" date="2019-11" db="EMBL/GenBank/DDBJ databases">
        <authorList>
            <person name="Feng L."/>
        </authorList>
    </citation>
    <scope>NUCLEOTIDE SEQUENCE</scope>
    <source>
        <strain evidence="4">CramosumLFYP8</strain>
    </source>
</reference>
<protein>
    <submittedName>
        <fullName evidence="4">Putative HTH-type transcriptional regulator TtgW</fullName>
    </submittedName>
</protein>
<dbReference type="AlphaFoldDB" id="A0A6N2XVT5"/>
<dbReference type="EMBL" id="CACRTL010000003">
    <property type="protein sequence ID" value="VYT58475.1"/>
    <property type="molecule type" value="Genomic_DNA"/>
</dbReference>
<dbReference type="InterPro" id="IPR050624">
    <property type="entry name" value="HTH-type_Tx_Regulator"/>
</dbReference>
<evidence type="ECO:0000259" key="3">
    <source>
        <dbReference type="PROSITE" id="PS50977"/>
    </source>
</evidence>
<proteinExistence type="predicted"/>
<dbReference type="Pfam" id="PF00440">
    <property type="entry name" value="TetR_N"/>
    <property type="match status" value="1"/>
</dbReference>
<dbReference type="RefSeq" id="WP_156635044.1">
    <property type="nucleotide sequence ID" value="NZ_CACRTL010000003.1"/>
</dbReference>
<dbReference type="PROSITE" id="PS50977">
    <property type="entry name" value="HTH_TETR_2"/>
    <property type="match status" value="1"/>
</dbReference>
<organism evidence="4">
    <name type="scientific">Thomasclavelia ramosa</name>
    <dbReference type="NCBI Taxonomy" id="1547"/>
    <lineage>
        <taxon>Bacteria</taxon>
        <taxon>Bacillati</taxon>
        <taxon>Bacillota</taxon>
        <taxon>Erysipelotrichia</taxon>
        <taxon>Erysipelotrichales</taxon>
        <taxon>Coprobacillaceae</taxon>
        <taxon>Thomasclavelia</taxon>
    </lineage>
</organism>
<dbReference type="PRINTS" id="PR00455">
    <property type="entry name" value="HTHTETR"/>
</dbReference>
<sequence>MNQKFFELNEEKRLAIINAGLEVFSKNDYKHALTDDIAAKAGISKGLLFYYFHNKLELYQCLAQYSARLVMKLFEKMNIIDGKDFFDAIKLAVLGKMEMMSKYPYIYGFSLRYYQNRKEIVGNSYEQLYAEVIASYNLIKRADISKFKAGVDPEEVWNIIYWMSQGYMDRYQDLENVNMKEIQDEYFRYLDIIKENFYREEFI</sequence>
<dbReference type="SUPFAM" id="SSF46689">
    <property type="entry name" value="Homeodomain-like"/>
    <property type="match status" value="1"/>
</dbReference>
<dbReference type="InterPro" id="IPR001647">
    <property type="entry name" value="HTH_TetR"/>
</dbReference>
<keyword evidence="1 2" id="KW-0238">DNA-binding</keyword>
<dbReference type="InterPro" id="IPR009057">
    <property type="entry name" value="Homeodomain-like_sf"/>
</dbReference>
<dbReference type="PANTHER" id="PTHR43479">
    <property type="entry name" value="ACREF/ENVCD OPERON REPRESSOR-RELATED"/>
    <property type="match status" value="1"/>
</dbReference>
<dbReference type="GO" id="GO:0003677">
    <property type="term" value="F:DNA binding"/>
    <property type="evidence" value="ECO:0007669"/>
    <property type="project" value="UniProtKB-UniRule"/>
</dbReference>
<feature type="DNA-binding region" description="H-T-H motif" evidence="2">
    <location>
        <begin position="33"/>
        <end position="52"/>
    </location>
</feature>
<evidence type="ECO:0000256" key="1">
    <source>
        <dbReference type="ARBA" id="ARBA00023125"/>
    </source>
</evidence>
<gene>
    <name evidence="4" type="primary">ttgW</name>
    <name evidence="4" type="ORF">CRLFYP8_00863</name>
</gene>
<dbReference type="InterPro" id="IPR036271">
    <property type="entry name" value="Tet_transcr_reg_TetR-rel_C_sf"/>
</dbReference>
<dbReference type="Gene3D" id="1.10.357.10">
    <property type="entry name" value="Tetracycline Repressor, domain 2"/>
    <property type="match status" value="1"/>
</dbReference>
<dbReference type="Gene3D" id="1.10.10.60">
    <property type="entry name" value="Homeodomain-like"/>
    <property type="match status" value="1"/>
</dbReference>
<dbReference type="PANTHER" id="PTHR43479:SF11">
    <property type="entry name" value="ACREF_ENVCD OPERON REPRESSOR-RELATED"/>
    <property type="match status" value="1"/>
</dbReference>
<name>A0A6N2XVT5_9FIRM</name>
<evidence type="ECO:0000256" key="2">
    <source>
        <dbReference type="PROSITE-ProRule" id="PRU00335"/>
    </source>
</evidence>